<keyword evidence="1" id="KW-0175">Coiled coil</keyword>
<keyword evidence="3" id="KW-0378">Hydrolase</keyword>
<feature type="compositionally biased region" description="Low complexity" evidence="2">
    <location>
        <begin position="695"/>
        <end position="716"/>
    </location>
</feature>
<feature type="compositionally biased region" description="Low complexity" evidence="2">
    <location>
        <begin position="2427"/>
        <end position="2442"/>
    </location>
</feature>
<organism evidence="3 4">
    <name type="scientific">Blattamonas nauphoetae</name>
    <dbReference type="NCBI Taxonomy" id="2049346"/>
    <lineage>
        <taxon>Eukaryota</taxon>
        <taxon>Metamonada</taxon>
        <taxon>Preaxostyla</taxon>
        <taxon>Oxymonadida</taxon>
        <taxon>Blattamonas</taxon>
    </lineage>
</organism>
<dbReference type="GO" id="GO:0004806">
    <property type="term" value="F:triacylglycerol lipase activity"/>
    <property type="evidence" value="ECO:0007669"/>
    <property type="project" value="UniProtKB-EC"/>
</dbReference>
<gene>
    <name evidence="3" type="ORF">BLNAU_17446</name>
</gene>
<feature type="compositionally biased region" description="Pro residues" evidence="2">
    <location>
        <begin position="752"/>
        <end position="761"/>
    </location>
</feature>
<feature type="compositionally biased region" description="Polar residues" evidence="2">
    <location>
        <begin position="1625"/>
        <end position="1644"/>
    </location>
</feature>
<proteinExistence type="predicted"/>
<feature type="compositionally biased region" description="Polar residues" evidence="2">
    <location>
        <begin position="809"/>
        <end position="823"/>
    </location>
</feature>
<feature type="compositionally biased region" description="Low complexity" evidence="2">
    <location>
        <begin position="1795"/>
        <end position="1805"/>
    </location>
</feature>
<feature type="compositionally biased region" description="Basic and acidic residues" evidence="2">
    <location>
        <begin position="777"/>
        <end position="786"/>
    </location>
</feature>
<feature type="compositionally biased region" description="Pro residues" evidence="2">
    <location>
        <begin position="582"/>
        <end position="594"/>
    </location>
</feature>
<feature type="compositionally biased region" description="Basic and acidic residues" evidence="2">
    <location>
        <begin position="5278"/>
        <end position="5295"/>
    </location>
</feature>
<feature type="compositionally biased region" description="Low complexity" evidence="2">
    <location>
        <begin position="285"/>
        <end position="302"/>
    </location>
</feature>
<dbReference type="Gene3D" id="3.40.50.1820">
    <property type="entry name" value="alpha/beta hydrolase"/>
    <property type="match status" value="1"/>
</dbReference>
<feature type="compositionally biased region" description="Low complexity" evidence="2">
    <location>
        <begin position="338"/>
        <end position="349"/>
    </location>
</feature>
<feature type="compositionally biased region" description="Polar residues" evidence="2">
    <location>
        <begin position="789"/>
        <end position="801"/>
    </location>
</feature>
<feature type="region of interest" description="Disordered" evidence="2">
    <location>
        <begin position="323"/>
        <end position="368"/>
    </location>
</feature>
<feature type="region of interest" description="Disordered" evidence="2">
    <location>
        <begin position="263"/>
        <end position="302"/>
    </location>
</feature>
<reference evidence="3 4" key="1">
    <citation type="journal article" date="2022" name="bioRxiv">
        <title>Genomics of Preaxostyla Flagellates Illuminates Evolutionary Transitions and the Path Towards Mitochondrial Loss.</title>
        <authorList>
            <person name="Novak L.V.F."/>
            <person name="Treitli S.C."/>
            <person name="Pyrih J."/>
            <person name="Halakuc P."/>
            <person name="Pipaliya S.V."/>
            <person name="Vacek V."/>
            <person name="Brzon O."/>
            <person name="Soukal P."/>
            <person name="Eme L."/>
            <person name="Dacks J.B."/>
            <person name="Karnkowska A."/>
            <person name="Elias M."/>
            <person name="Hampl V."/>
        </authorList>
    </citation>
    <scope>NUCLEOTIDE SEQUENCE [LARGE SCALE GENOMIC DNA]</scope>
    <source>
        <strain evidence="3">NAU3</strain>
        <tissue evidence="3">Gut</tissue>
    </source>
</reference>
<feature type="region of interest" description="Disordered" evidence="2">
    <location>
        <begin position="694"/>
        <end position="847"/>
    </location>
</feature>
<feature type="compositionally biased region" description="Polar residues" evidence="2">
    <location>
        <begin position="1765"/>
        <end position="1778"/>
    </location>
</feature>
<feature type="region of interest" description="Disordered" evidence="2">
    <location>
        <begin position="527"/>
        <end position="610"/>
    </location>
</feature>
<protein>
    <submittedName>
        <fullName evidence="3">Triacylglycerol lipase</fullName>
        <ecNumber evidence="3">3.1.1.3</ecNumber>
    </submittedName>
</protein>
<evidence type="ECO:0000256" key="2">
    <source>
        <dbReference type="SAM" id="MobiDB-lite"/>
    </source>
</evidence>
<evidence type="ECO:0000313" key="3">
    <source>
        <dbReference type="EMBL" id="KAK2947613.1"/>
    </source>
</evidence>
<dbReference type="PROSITE" id="PS00658">
    <property type="entry name" value="FORK_HEAD_2"/>
    <property type="match status" value="1"/>
</dbReference>
<feature type="region of interest" description="Disordered" evidence="2">
    <location>
        <begin position="229"/>
        <end position="250"/>
    </location>
</feature>
<evidence type="ECO:0000256" key="1">
    <source>
        <dbReference type="SAM" id="Coils"/>
    </source>
</evidence>
<feature type="region of interest" description="Disordered" evidence="2">
    <location>
        <begin position="5274"/>
        <end position="5300"/>
    </location>
</feature>
<feature type="compositionally biased region" description="Polar residues" evidence="2">
    <location>
        <begin position="764"/>
        <end position="775"/>
    </location>
</feature>
<feature type="coiled-coil region" evidence="1">
    <location>
        <begin position="4696"/>
        <end position="4726"/>
    </location>
</feature>
<accession>A0ABQ9X8L3</accession>
<evidence type="ECO:0000313" key="4">
    <source>
        <dbReference type="Proteomes" id="UP001281761"/>
    </source>
</evidence>
<dbReference type="Proteomes" id="UP001281761">
    <property type="component" value="Unassembled WGS sequence"/>
</dbReference>
<comment type="caution">
    <text evidence="3">The sequence shown here is derived from an EMBL/GenBank/DDBJ whole genome shotgun (WGS) entry which is preliminary data.</text>
</comment>
<feature type="compositionally biased region" description="Acidic residues" evidence="2">
    <location>
        <begin position="534"/>
        <end position="561"/>
    </location>
</feature>
<dbReference type="InterPro" id="IPR029058">
    <property type="entry name" value="AB_hydrolase_fold"/>
</dbReference>
<dbReference type="InterPro" id="IPR030456">
    <property type="entry name" value="TF_fork_head_CS_2"/>
</dbReference>
<feature type="region of interest" description="Disordered" evidence="2">
    <location>
        <begin position="2418"/>
        <end position="2442"/>
    </location>
</feature>
<feature type="compositionally biased region" description="Basic and acidic residues" evidence="2">
    <location>
        <begin position="263"/>
        <end position="284"/>
    </location>
</feature>
<feature type="region of interest" description="Disordered" evidence="2">
    <location>
        <begin position="1765"/>
        <end position="1823"/>
    </location>
</feature>
<feature type="region of interest" description="Disordered" evidence="2">
    <location>
        <begin position="1622"/>
        <end position="1644"/>
    </location>
</feature>
<dbReference type="SUPFAM" id="SSF53474">
    <property type="entry name" value="alpha/beta-Hydrolases"/>
    <property type="match status" value="1"/>
</dbReference>
<name>A0ABQ9X8L3_9EUKA</name>
<keyword evidence="4" id="KW-1185">Reference proteome</keyword>
<dbReference type="EMBL" id="JARBJD010000195">
    <property type="protein sequence ID" value="KAK2947613.1"/>
    <property type="molecule type" value="Genomic_DNA"/>
</dbReference>
<feature type="compositionally biased region" description="Polar residues" evidence="2">
    <location>
        <begin position="354"/>
        <end position="367"/>
    </location>
</feature>
<sequence>MSGSVRKFRTYPICLCPGIGRVDIITARLFKTDKHDMLDWMNYFNRIRTTLVKAGFYAEIIDPPCLRSVVERAQNMKRSIEDLMARLNVDKVHLICHSMGGLDARKMMYHSRNERFHRHIASITHIAVPHHGTMTVWWLLHCTPFGYPYRDALRQAHKEVGRGRTILRERPLPSVYGYVPDSKLRIPIPPTYTKDSSVLSRLAKKFSSPTLSLGTLDRPKREAKLKRVVFPSQQKEKLGRKRRHPTQSRAFIGHDEDFVLSRLEDGGNMSSDRDDLSSPPHDLESQFSSHSQSTNSSTSELSSFFEMDDDLVESMNFLTINSNTLPSNPFPPRMVRISSTQSSPQATPPHVFNSGPTPSPGKTNTSWDELPEKENTAEAALPFADLVAGVGNVAPLTECVEEIVLLREYYAQVDTAPDFRMLGIDINGLIDILPSQVEEFNTRAKYFELTCGVPQRTYCGVRERFGQHCVLRVLFGVLEQMERYDLVDQRVMWPMEESAPIIAENERRTQAGEWSEWETAEIKRITREKAAAMDNEEDKEEEQSEILAEDDIEGEQSEEEPSPAPTIHRALASRRNTSSPTQQPPQPQTPPHLPLSPLSTPVAPSPVPAFATTPSRAPAVMSFLPRTDSAFSDAVITVTTPLPSFHTLRQDPNSHTQTSEVLHSQPIPLTPHPHNILSPASPPIPSHFQFVIPDQTQPASPTSIPPSSSFPIFPSTFPQPPARTTPRRHRSHSNTPPSSPVASIPRLSPSHNPLPPSPMPPAFRNSSPICANLRQNGRRERDEWKRQTHPQIRTQPPSSQLFYPRSTDHSNSLHTLHSTTPVASTPPLIRKPATTNTTPIKPRQPTGAAASFLSSFSHYGSDQWTHYSFNDGMVSLKSQAWCDEFFTGEIWDADHLCELGWGTIEGSHSGRGRIREQKERMRRKWLGIAEGLAKEFPFEFSIQKKTRGKTSEPHTKQEIPEAAIPTVNQQSQVDEGEARVEEGIDSIVSPTCLGRPNTTPPQTFHNDYLLSSRILGPFSIFTLPVPRNSTSSFIPASLEEEDLFRPVRTPLFMSSKLPENVLDSYTLNRIKGAASCTSDLQFILEQESTTIGSSATETASLWMAPLTSIRTLALASELFITIARTHTFLTHVLHYPFSYQHSRDTQLIFQTLINSLTRWIASSLPSLLADLRSPRIHTWIRSIRKTIQSTLSTAFHVILATVTKRSSFSVISSISCLLLTLFIDDHHFSPFFLHAGQTLVSTLAAFVSPYTTKLYLSSEVDTNLLPASVSAVVYNRELTRKYHRINAALLPLLILQNRLGCTFTIKNLRTKEGYKLGTLSELHLYCSDTIKQLIEHSNSTLNDMLNVTAFMDVSHFASFVFVQSTHHTSIKVAPLIPHSLPLVLQTCKHLLVTTSPKNDHTLSQILHLRLLRTSLVSFLGHTQSTIASLNPAEKDFLWPQIKEIYRYFDEGLTKYSWSNPNLSRFVESCVNSAKKFDQTYSFLQHAKKLYISELSQKTALVAWEKPCEQISITAFANHTKETLAARRSKMMLIDSKMAQIRAQTKLQSNRVNSLDDVFDTIDKEFATSFASSQEQALHALADDISSGSILFEIPVSLQTKLSPDGTRQTSILLLFPETDLGKSQEPASTSSQEQIHLQQETTAGQASPITTFPSFMDALVQLYSPSGVLHSSDIAFSAYDTITNVVRATEMKIDAFKAQFSKFTKLWTTNPISSLASLLEKGHDGNEPVFPQIPHEFQHLSDVLQQIVARQVVSLQTSLLAISANTPDDDTSTQSHSLPSLFPDKSDISTPKMSPPLLTSSDPSTPVRPSTESDETEKRVKPLYPAPNASAKEFKQIVSLLVELMSEISQSSFEERHGCVVLRMDSLKRDLIEIVMSWLNPFGDTFNKQLLTSLRHGMDVLRSIKHGFNTNLADISFEEKLQVVHHFNKCGECFEEMAEFQREMNDRLEFAVRSISVKSDALRQELSRFGELWETMRQNEWRLYSHQMQQLEDTVLTELHSIHAAHQTAVHNFLDQLQTGPGVPRRLSAGTLLAKSQLVHLNTRLAQLEKEQERVETLWRLFNPDKAITASVFSTARDILNRLSELWGIIGRAEVHFEQGVLNETWSVFVSNSENRTDPSILSDLDTITLPVSFNVLPSFRAIVKEHTDFVAFFARLATHPLSSLDWDSIVSILLKFTPNQHHIDTTSLAQRLVDGNVLLADLRRLFSTSALDKLRLKEESLERRDKVWEQVKEMLEYYNTFSLPTPRSVFVLTPNHDPDTPKQFTIQIKTVDRAELDRLRNSTHSPHFPRFDIRVLNWLLFVGKRDADLLCTLLRTENTSMMRKELDVLMFVVDNVVSLCTQIHRICSLFDEAAVLDESGMDRLVGIDLADMKQAMHDTTHSLNSLKCFASQSISGVVASLRSFNERLVSSKLKRPASSPKLALRPSPSNSNSPASMPNSSKIHNSILVQIFAKPRRLISGIAASRVNSSLTRLNFTGTTSALILESVETTHNDRLVLSRTSLPFPPSSNCLSFPLALQRAIEDELHGLTVAQMNTLHSTSFVAWLMTALHRSIFLRTDRMMQIIPLVIEEWFSSSVSRLADGLSSDDVHSALLGFVRLLDDLNTSITFLMTLQRCNELTLHNGSPFNSVVSVMEERRIQTGQTKTESRTRPQVTLDSDFFWLTPADSIDEESEAETTKEARNAMVVVSLTRQRETEKKAHHLIALFIRVLLQVRQRALVIQAYLTHAQVLQLESPETVLPSISAEEMEMIANDLPVRAISIGIISDLSHSLRRTLHVTFDADTLSFSHPFPEADVSLDQLDPWANIPHRFDLLPGLSSFPTQPTTSQTTWMRSAVRMAFVDAISGTFSVGGVCMLCSDETYGDVSSLLSDFAASLGAHLKIVPCSMLTWHTSIQRVLFDAVCEGSFVLLDRIDTLSPSTLTLLSEWMTTIQEFRKTASLSKDHTILFELDRLRAELSLPLKPSFISTTFMTDSDTHHTPSAISATLRCLSIEPLPAAALLTPLLLEQGFCYAESLAKTFSEFTDAMLAVIMTRLSDFTPQTKKHLSSTEYLNWVARTAGEFLRTYLFELRNEYFPSEHHARVDLIAHFDLLLHSPSCLCAPHLFTNSSLFDEQSEQVHRSVEMDAMKATVNHFLHEVWLPLAVQSHNDNLYEKKDEMNRLPLPRIDGILNRLVDSFFPSPVMVDPKESSSDQSPGYILPRPVVPDQILNELAPVAVHMLEVHRKVSGLSTDHTQLLNIIKMYRTVENDVFSVIQGQSGSGKNTVLSLVKVLFETQHSVNIRLININHTDIIAHLNSTRPVAVIHKHLLNKLQSVFDSDRTEKTGKDILESLPLHSDPNSVLAMLEQSPEPVEDDDPPPIWLVFRIRTATLPKNTPVTYDSWFGCHFRTNGNSLHLITPDEQDFLLPRHSRLILQMEASITRIPLQITVSHRTISVAQPSASVAFWLYESWARRMHGKVDPDELYATVATLRSMTPTLFAFLHFKDGTVVHSKHGRLNIIGCVRTVTTLMESLIVLHMANIRTPIDSQIMTLFLSFSVTWGFLGHLCDAGRVKIGFMEWLEGWVKEHEQYENEEYFNMKQALSKDASEFEGNSRPVTESFNCTALIHQLFPDARFFKSGSVFDFVPDTVSKEFVHLADLEASHSIFGPAHTPTTSFGILNNFMPFIQLVFPVLLLAFSGRPTIILDDSSIKGRSYTKVFSAAIAHTLSNIHVADTASIYVCPHSKHYGLNIHLTPDKFNHTVTAQLQRLCHNFTDSVFVSRCPYAPLLVHVTAQPNETKDGHPTLPEKKGETTPNGAISSFVHFAKTKVLETIDGGRKMIGRNPTVLTMTDAVLFTSSADPNYTAYCGVLACQPPSCTDLATLFVNLWKQSSALATCDVSSPDSLGLPSSSGRPGIVQNFVFETVIPAILHISEQIKQREEVLVHPTTNALLNGLQSFCHANQTITTTPENLNQLLRWELERVFCSPQQSPSQVAIVKKIITHSLSIFNQSTQDYNRSPTTPHEAESKTDKADTLFEMIMVQSGVEVRIYPHSRGSIPPPLVHVVPGQAGKFSPMLASCGVLALSSDFLKQLLHLSETILTVSEPLIVFSQSSHTTNMMLKAVSSVNGLVTRQTQVPHTPRTVKPFLDILADFVVECGHGSLLQDITFLAQMQDRSSLELKINTSYTYESPIVLTPQQSYFCPQPPILLEDVNLVPSREGIFELEFMHAKTEYQQFVFLLQYVLRDGQAPTPLRPKYEALTGEEKDVFAVDSFEDVCLYLFRRMAWGLERKGKTECTNQTIQALLWHAAEHTEIVIKTHTAFTIDVVAFLGPLAAFSSWFTVPELTKEIRDTVATAILEPVFATLPNMWTKLTQSDETLHHDEDNAFANSSSIFRQRVIETTSELFALVVEFAKKQGNCRTLFGCSQSDPNLGLEYTPEPSAADFVDFVQYFAQFVKLFCKYEEIHTKELTSALASIYSFPTKAKLLQGYLSHVQLNGRLHDPHEIVKSRLAEISTEMLSLNQALAELQSVEQSFPLSTQPTGELATLQEILGRAYSSLINITTSSLEDLRDVHMSSPPLQDLYNLLLLMVPLDSSKPPTTYHAAHILQAMWEFDVSLQPLQKMSSIRLKLHAITPQSQLPLYPAVILHVWNWIDDTTLFRIESESQTSVSRSKLMNIVKGCAISNRQFKIRTILEGLTTEQKSLTIFLTEPNLAERMEEIVEVLIEEMRLVENLSQMIKELNESVTSELLTMTVLKKEIVTSALSVAATMCLLHRFIPKQNYFFVKTLVDPLLEEKRLIMGKTADVMNVLFRFNHHVFTDSSLMSLSSSPRDRGSFGSANRLNLSLWQSLPAVLELHSLETVCCSTQQLTPELLPIVNFAPNRNGDTCLSGRHYNFNGQLDRIHTAKHHLNEEDRPDFLVFSGPHELANRVFLKILFASGFFYLTYCIFPLSNSHFTDVLSPNTHIPFTARVRVPLIFDRLSVFTGFQRTPSRDMPNLYSIYGITNPQLSPNVISLKNVNCLQNIHEMLKTIADQASPPPPTPFSARSTIGMPKMLRKRDSKAHLSAVKKTSELRTAVILVDVGENTMTREVEEIVMQYSACKSQRLSTIFISRANIGNEVLTNSMFQLTLPSPTPEKGTQSATVTYSLPLSFDLILVAPKDENERLSGLWVEHTYAIPIVPNEAIFKNALYSPTHRAVSVTASSLGPKDAQGDVPTLTRRMASVRETQKTVSAFFSSCLRHINHFVNDQSFPFMSIPHSTQHDPLRLSLLPTHHFHPLTNPASLSITRSQSDLDLTEKKSEDPQVLRGEHLHSSGQNDDYLSQSMGRWVVVPQSPRLSSRERSHSLSFLDSVMSPGSAHPESPLTRHSVHSLSASHSPTISLANSALSAQSDFGFSNGAEFNLEPSVILDELVVNEVLPSNSIYSVLLSLSTRNVPNLQMDATLQQLRTWLMGLDHAEQEWRNAVRHLLNTYDWEEKNIWPFVEISAIFSFGYLRIHSMPFGQNSPALWNRQTFETVLSVASAIIEDADGTARIVTSTHDSFIKAPTPKPADLILSHQQSPAGKDDTRKGIRMVPTLPKRVVTMMIEQLAHSFLTLFHQTSSSLSDYTSLVFHILLQLQKGEKTELSALEKSILLSPLTVCLHSLEDATFAAKQARSPTPVAHRVVLFAEIVQLQLPLQSGIFQAAGLMPVNPAAEWLPNHAWKNAFTLAAICPSFRPFVLDLHSGVSSLFAIIDHIPVTNPKEEEVVHSLLFPIASAGISQTLHATITTSFDREAANLIADSLFDVSAPVGLTQTEQKRQKQVLLDRIVKGMRVKTKQEQTRVRTDFHSEKSFHAFEMEELIEHDDSAFDGSPPHRSSLPHVFTVWREWFSHDFNYILPIPNIEMDGLTTLQRILFFDALLLKTTDKLVTTAINEAPLLGHYAALFELSSLSLAHPANDRIYRTRSFPFVFVHSESLQTLLQNSYNMHDRVYTPGKQFFRVVLLFFQRQPFSSFIPMDDVAATLTAYTSKINHRVTTVKCGQFARRVMTEEFETDQRMGQMESAELWARAWQFAETTLTELWEEQGWIIVEGLEKTSVGFVRAFSMWAESHFLDASDIEGESTSVLWVFIPDGTNDAETRTLDALSPRLCQSTRMTIRQATTFRTMMLSYLTSIPSIAQKETRMKVVRHYDPHAHRAAQTYRSVFFLLTAATALHASITLYLDTVMKQKKDVEMVSDTRSIRTILNLLIQPGVVDNQPRSDTASRRPDGWNLWRLKEAILKRAYGYMHGSISSKQLMAVANHIISHDSLFSEHAVPLVPGLAPPSSNQFVTSIAAVLKQIMSSAMSEREMTQFFVRPTTEMDGIRDHLDQNRAQIMFRSVLQLDLTFLPFLKSESSLVYDLTTNPKNTVLSASHALSNQRAFAVGCNDRTDFTFNMNATYHPFVLARLWKESALIIQRDFPNITAVSNALISTYLTEAAIPLHMVVLVFDLAFTITQIESIRKFGAVLPLYLTSDKNDPTDSDVTISKSLLFDSISLTAQNAFLPQMMHFLSRFSADSLLVWTSLGQGRVPVSWACPSTSGLRHASSPLNPTNQPRVLQWLNQVVSMWKQAHSFTNAFEMIRTANMIEDAHSKHPSDRHNTQILLHISLGLMANPDGFVVGCLTDITQSLRHMDIEKKRSALQHEDHEARHLLNITRRQNTAPFVPPSQLPSLTQTSSFVALQKYSHLPTILSEFHQVVTPLSQRDLTIHLYPAHLSSLPHSIVSPDNPASNVFSLRFIGLSVDSVSSLTFLPSQHTLAPLTKSRLNTALSSLVLPNPRHGLVCATEPTSAALLLPSVTQRGVNGMGTIPLAPCVVIDGVKKIRNIGLNVKHRLLTTPLLFHALSTPINKMFVVFDDERHIDESDTSHPNIAPSIRFLDSTMSPLLSSLAQP</sequence>
<dbReference type="EC" id="3.1.1.3" evidence="3"/>